<dbReference type="GO" id="GO:0003723">
    <property type="term" value="F:RNA binding"/>
    <property type="evidence" value="ECO:0007669"/>
    <property type="project" value="UniProtKB-UniRule"/>
</dbReference>
<organism evidence="9 10">
    <name type="scientific">Globisporangium ultimum (strain ATCC 200006 / CBS 805.95 / DAOM BR144)</name>
    <name type="common">Pythium ultimum</name>
    <dbReference type="NCBI Taxonomy" id="431595"/>
    <lineage>
        <taxon>Eukaryota</taxon>
        <taxon>Sar</taxon>
        <taxon>Stramenopiles</taxon>
        <taxon>Oomycota</taxon>
        <taxon>Peronosporomycetes</taxon>
        <taxon>Pythiales</taxon>
        <taxon>Pythiaceae</taxon>
        <taxon>Globisporangium</taxon>
    </lineage>
</organism>
<dbReference type="GO" id="GO:0000381">
    <property type="term" value="P:regulation of alternative mRNA splicing, via spliceosome"/>
    <property type="evidence" value="ECO:0007669"/>
    <property type="project" value="TreeGrafter"/>
</dbReference>
<evidence type="ECO:0000259" key="8">
    <source>
        <dbReference type="PROSITE" id="PS50102"/>
    </source>
</evidence>
<keyword evidence="10" id="KW-1185">Reference proteome</keyword>
<reference evidence="9" key="3">
    <citation type="submission" date="2015-02" db="UniProtKB">
        <authorList>
            <consortium name="EnsemblProtists"/>
        </authorList>
    </citation>
    <scope>IDENTIFICATION</scope>
    <source>
        <strain evidence="9">DAOM BR144</strain>
    </source>
</reference>
<reference evidence="10" key="2">
    <citation type="submission" date="2010-04" db="EMBL/GenBank/DDBJ databases">
        <authorList>
            <person name="Buell R."/>
            <person name="Hamilton J."/>
            <person name="Hostetler J."/>
        </authorList>
    </citation>
    <scope>NUCLEOTIDE SEQUENCE [LARGE SCALE GENOMIC DNA]</scope>
    <source>
        <strain evidence="10">DAOM:BR144</strain>
    </source>
</reference>
<dbReference type="GO" id="GO:0006376">
    <property type="term" value="P:mRNA splice site recognition"/>
    <property type="evidence" value="ECO:0007669"/>
    <property type="project" value="TreeGrafter"/>
</dbReference>
<dbReference type="EnsemblProtists" id="PYU1_T014634">
    <property type="protein sequence ID" value="PYU1_T014634"/>
    <property type="gene ID" value="PYU1_G014603"/>
</dbReference>
<dbReference type="SUPFAM" id="SSF54928">
    <property type="entry name" value="RNA-binding domain, RBD"/>
    <property type="match status" value="2"/>
</dbReference>
<dbReference type="EMBL" id="GL376576">
    <property type="status" value="NOT_ANNOTATED_CDS"/>
    <property type="molecule type" value="Genomic_DNA"/>
</dbReference>
<dbReference type="GO" id="GO:0071013">
    <property type="term" value="C:catalytic step 2 spliceosome"/>
    <property type="evidence" value="ECO:0007669"/>
    <property type="project" value="TreeGrafter"/>
</dbReference>
<dbReference type="Proteomes" id="UP000019132">
    <property type="component" value="Unassembled WGS sequence"/>
</dbReference>
<evidence type="ECO:0000256" key="2">
    <source>
        <dbReference type="ARBA" id="ARBA00022664"/>
    </source>
</evidence>
<dbReference type="InterPro" id="IPR000504">
    <property type="entry name" value="RRM_dom"/>
</dbReference>
<evidence type="ECO:0000256" key="4">
    <source>
        <dbReference type="ARBA" id="ARBA00023187"/>
    </source>
</evidence>
<name>K3XBN5_GLOUD</name>
<dbReference type="HOGENOM" id="CLU_020551_1_0_1"/>
<dbReference type="AlphaFoldDB" id="K3XBN5"/>
<feature type="domain" description="RRM" evidence="8">
    <location>
        <begin position="379"/>
        <end position="458"/>
    </location>
</feature>
<dbReference type="InterPro" id="IPR012677">
    <property type="entry name" value="Nucleotide-bd_a/b_plait_sf"/>
</dbReference>
<dbReference type="VEuPathDB" id="FungiDB:PYU1_G014603"/>
<sequence length="471" mass="51111">MSPTKRSRDDTADGDAHLLASSDGSPHEQDGGRTKRSRRTRWEENDDDKDAAIPKKPTTPQAKAKLSEIVARLSSVVKEKSTPQQLLQAQNAVLTSSAAGFAHLAAPIDAETAKARALAQASLLSLNLPVTQVSPNDLARRLYIGNLYYELKEEDIRHTFSPFGAIKSIDLSLEPGHGRSKGFCFLEYDDVLAAESAVQLLNGTQLANRMIRVGRPHRGSANPGDTSIGQQAIKDVPTNCVYVGNVRVELNAHHLESIFSPFGIVRSCVMVSVSPLEPGVHRGYGFLEFTEDSAALSAIQHMNGFELAGQNLKVGKASLAAIPLNMLTSSDKVVRDANGDLTSASGLSSSMQMPKKIAAFDEEGVEGVKDVAEPGKEKRCLCLLNLVGKGEVDEELEDEVRGECGRFGAVNSVDVQELDDHVRVFVLFHDEESASKAKQALHGRFFGGNQVQANYYPIDELEAKRYRSAFL</sequence>
<dbReference type="STRING" id="431595.K3XBN5"/>
<reference evidence="10" key="1">
    <citation type="journal article" date="2010" name="Genome Biol.">
        <title>Genome sequence of the necrotrophic plant pathogen Pythium ultimum reveals original pathogenicity mechanisms and effector repertoire.</title>
        <authorList>
            <person name="Levesque C.A."/>
            <person name="Brouwer H."/>
            <person name="Cano L."/>
            <person name="Hamilton J.P."/>
            <person name="Holt C."/>
            <person name="Huitema E."/>
            <person name="Raffaele S."/>
            <person name="Robideau G.P."/>
            <person name="Thines M."/>
            <person name="Win J."/>
            <person name="Zerillo M.M."/>
            <person name="Beakes G.W."/>
            <person name="Boore J.L."/>
            <person name="Busam D."/>
            <person name="Dumas B."/>
            <person name="Ferriera S."/>
            <person name="Fuerstenberg S.I."/>
            <person name="Gachon C.M."/>
            <person name="Gaulin E."/>
            <person name="Govers F."/>
            <person name="Grenville-Briggs L."/>
            <person name="Horner N."/>
            <person name="Hostetler J."/>
            <person name="Jiang R.H."/>
            <person name="Johnson J."/>
            <person name="Krajaejun T."/>
            <person name="Lin H."/>
            <person name="Meijer H.J."/>
            <person name="Moore B."/>
            <person name="Morris P."/>
            <person name="Phuntmart V."/>
            <person name="Puiu D."/>
            <person name="Shetty J."/>
            <person name="Stajich J.E."/>
            <person name="Tripathy S."/>
            <person name="Wawra S."/>
            <person name="van West P."/>
            <person name="Whitty B.R."/>
            <person name="Coutinho P.M."/>
            <person name="Henrissat B."/>
            <person name="Martin F."/>
            <person name="Thomas P.D."/>
            <person name="Tyler B.M."/>
            <person name="De Vries R.P."/>
            <person name="Kamoun S."/>
            <person name="Yandell M."/>
            <person name="Tisserat N."/>
            <person name="Buell C.R."/>
        </authorList>
    </citation>
    <scope>NUCLEOTIDE SEQUENCE</scope>
    <source>
        <strain evidence="10">DAOM:BR144</strain>
    </source>
</reference>
<feature type="domain" description="RRM" evidence="8">
    <location>
        <begin position="140"/>
        <end position="218"/>
    </location>
</feature>
<dbReference type="InterPro" id="IPR003954">
    <property type="entry name" value="RRM_euk-type"/>
</dbReference>
<comment type="subcellular location">
    <subcellularLocation>
        <location evidence="1">Nucleus</location>
    </subcellularLocation>
</comment>
<dbReference type="GO" id="GO:0000380">
    <property type="term" value="P:alternative mRNA splicing, via spliceosome"/>
    <property type="evidence" value="ECO:0007669"/>
    <property type="project" value="TreeGrafter"/>
</dbReference>
<keyword evidence="2" id="KW-0507">mRNA processing</keyword>
<dbReference type="eggNOG" id="KOG0124">
    <property type="taxonomic scope" value="Eukaryota"/>
</dbReference>
<dbReference type="InParanoid" id="K3XBN5"/>
<evidence type="ECO:0000313" key="10">
    <source>
        <dbReference type="Proteomes" id="UP000019132"/>
    </source>
</evidence>
<keyword evidence="4" id="KW-0508">mRNA splicing</keyword>
<feature type="compositionally biased region" description="Low complexity" evidence="7">
    <location>
        <begin position="54"/>
        <end position="64"/>
    </location>
</feature>
<evidence type="ECO:0000313" key="9">
    <source>
        <dbReference type="EnsemblProtists" id="PYU1_T014634"/>
    </source>
</evidence>
<dbReference type="PANTHER" id="PTHR47330">
    <property type="entry name" value="POLY(U)-BINDING-SPLICING FACTOR PUF60-B-RELATED"/>
    <property type="match status" value="1"/>
</dbReference>
<dbReference type="OMA" id="NGFEIAH"/>
<evidence type="ECO:0000256" key="7">
    <source>
        <dbReference type="SAM" id="MobiDB-lite"/>
    </source>
</evidence>
<dbReference type="Gene3D" id="3.30.70.330">
    <property type="match status" value="3"/>
</dbReference>
<dbReference type="SMART" id="SM00360">
    <property type="entry name" value="RRM"/>
    <property type="match status" value="3"/>
</dbReference>
<accession>K3XBN5</accession>
<proteinExistence type="predicted"/>
<dbReference type="SMART" id="SM00361">
    <property type="entry name" value="RRM_1"/>
    <property type="match status" value="3"/>
</dbReference>
<dbReference type="FunFam" id="3.30.70.330:FF:000382">
    <property type="entry name" value="G-patch domain-containing protein"/>
    <property type="match status" value="1"/>
</dbReference>
<keyword evidence="5" id="KW-0539">Nucleus</keyword>
<feature type="compositionally biased region" description="Basic and acidic residues" evidence="7">
    <location>
        <begin position="1"/>
        <end position="16"/>
    </location>
</feature>
<evidence type="ECO:0000256" key="5">
    <source>
        <dbReference type="ARBA" id="ARBA00023242"/>
    </source>
</evidence>
<dbReference type="GO" id="GO:0071011">
    <property type="term" value="C:precatalytic spliceosome"/>
    <property type="evidence" value="ECO:0007669"/>
    <property type="project" value="TreeGrafter"/>
</dbReference>
<evidence type="ECO:0000256" key="3">
    <source>
        <dbReference type="ARBA" id="ARBA00022884"/>
    </source>
</evidence>
<dbReference type="Pfam" id="PF00076">
    <property type="entry name" value="RRM_1"/>
    <property type="match status" value="3"/>
</dbReference>
<feature type="region of interest" description="Disordered" evidence="7">
    <location>
        <begin position="1"/>
        <end position="64"/>
    </location>
</feature>
<feature type="domain" description="RRM" evidence="8">
    <location>
        <begin position="239"/>
        <end position="319"/>
    </location>
</feature>
<keyword evidence="3 6" id="KW-0694">RNA-binding</keyword>
<dbReference type="InterPro" id="IPR035979">
    <property type="entry name" value="RBD_domain_sf"/>
</dbReference>
<dbReference type="PANTHER" id="PTHR47330:SF1">
    <property type="entry name" value="POLY(U)-BINDING-SPLICING FACTOR PUF60"/>
    <property type="match status" value="1"/>
</dbReference>
<dbReference type="eggNOG" id="KOG1996">
    <property type="taxonomic scope" value="Eukaryota"/>
</dbReference>
<protein>
    <recommendedName>
        <fullName evidence="8">RRM domain-containing protein</fullName>
    </recommendedName>
</protein>
<dbReference type="CDD" id="cd12374">
    <property type="entry name" value="RRM_UHM_SPF45_PUF60"/>
    <property type="match status" value="1"/>
</dbReference>
<evidence type="ECO:0000256" key="6">
    <source>
        <dbReference type="PROSITE-ProRule" id="PRU00176"/>
    </source>
</evidence>
<dbReference type="PROSITE" id="PS50102">
    <property type="entry name" value="RRM"/>
    <property type="match status" value="3"/>
</dbReference>
<dbReference type="InterPro" id="IPR051974">
    <property type="entry name" value="PUF60_regulator"/>
</dbReference>
<evidence type="ECO:0000256" key="1">
    <source>
        <dbReference type="ARBA" id="ARBA00004123"/>
    </source>
</evidence>